<dbReference type="AlphaFoldDB" id="S3C7Y9"/>
<organism evidence="1 2">
    <name type="scientific">Ophiostoma piceae (strain UAMH 11346)</name>
    <name type="common">Sap stain fungus</name>
    <dbReference type="NCBI Taxonomy" id="1262450"/>
    <lineage>
        <taxon>Eukaryota</taxon>
        <taxon>Fungi</taxon>
        <taxon>Dikarya</taxon>
        <taxon>Ascomycota</taxon>
        <taxon>Pezizomycotina</taxon>
        <taxon>Sordariomycetes</taxon>
        <taxon>Sordariomycetidae</taxon>
        <taxon>Ophiostomatales</taxon>
        <taxon>Ophiostomataceae</taxon>
        <taxon>Ophiostoma</taxon>
    </lineage>
</organism>
<proteinExistence type="predicted"/>
<dbReference type="eggNOG" id="ENOG502SIZE">
    <property type="taxonomic scope" value="Eukaryota"/>
</dbReference>
<protein>
    <submittedName>
        <fullName evidence="1">Immunoglobulin variable region used by the itc63b heavy chain</fullName>
    </submittedName>
</protein>
<evidence type="ECO:0000313" key="1">
    <source>
        <dbReference type="EMBL" id="EPE08947.1"/>
    </source>
</evidence>
<evidence type="ECO:0000313" key="2">
    <source>
        <dbReference type="Proteomes" id="UP000016923"/>
    </source>
</evidence>
<dbReference type="HOGENOM" id="CLU_013935_2_0_1"/>
<dbReference type="STRING" id="1262450.S3C7Y9"/>
<accession>S3C7Y9</accession>
<gene>
    <name evidence="1" type="ORF">F503_04534</name>
</gene>
<reference evidence="1 2" key="1">
    <citation type="journal article" date="2013" name="BMC Genomics">
        <title>The genome and transcriptome of the pine saprophyte Ophiostoma piceae, and a comparison with the bark beetle-associated pine pathogen Grosmannia clavigera.</title>
        <authorList>
            <person name="Haridas S."/>
            <person name="Wang Y."/>
            <person name="Lim L."/>
            <person name="Massoumi Alamouti S."/>
            <person name="Jackman S."/>
            <person name="Docking R."/>
            <person name="Robertson G."/>
            <person name="Birol I."/>
            <person name="Bohlmann J."/>
            <person name="Breuil C."/>
        </authorList>
    </citation>
    <scope>NUCLEOTIDE SEQUENCE [LARGE SCALE GENOMIC DNA]</scope>
    <source>
        <strain evidence="1 2">UAMH 11346</strain>
    </source>
</reference>
<dbReference type="OrthoDB" id="3549294at2759"/>
<sequence length="642" mass="72167">MMQGSDIPVTSNTRPEAGDAVRISKDQFCMTYDRAFCLWSSLHASAVECTSPLFVDLPNVFQAQPSFPRNLSLKREKIGNENRICAYGYSTWSASASRCWRHLPSFQLPARIEVASTNTVTMITEAPAAGLYKEWFHGSRNYVAILALAWSYILSARWAEVMPGPCTLIYGDEPAVTSSTENGLVEHDAIVVDIGEASSDEARWWAAILAEDQGWRATISFDGETFAAPWSVQRQRGHRFVLAANLASSPRSPSPSAPSYVDASRFLQRFCVRHDLAAQSHAALAAVLLFPSMGRGQPLRLPVSLTENPNASVRTAAQDAGSPSSLGCDWDLQDHVLDRLIMLSCYTRGLRPMLLSVFYEPSVDCNAVSAWLQGELAAIDRLSRHEPLVLGRMLMDRSPKVSFLWLGATVLGLQGTLLKEARRGQIPIDLHSAAWSGTTQTFLQLPTSSSCSAHITRADECRLLFLCQADGHNRLPLVQWKPFGATPLEDVDLEVRAHAKCIRHKLHYEDFNWVVRDDTGLRLWAEWLSRLWCRVRLRISSLWVRHKKDQERTYEKDQGSGISKMYISHEEMDQAKEVISENATRNIFTWLRPNGWSRHERKIWRNEWFTDLESEDETEESGLVVADKSSTTALWISKLPSA</sequence>
<dbReference type="EMBL" id="KE148148">
    <property type="protein sequence ID" value="EPE08947.1"/>
    <property type="molecule type" value="Genomic_DNA"/>
</dbReference>
<dbReference type="VEuPathDB" id="FungiDB:F503_04534"/>
<dbReference type="Proteomes" id="UP000016923">
    <property type="component" value="Unassembled WGS sequence"/>
</dbReference>
<dbReference type="OMA" id="NEYERAF"/>
<keyword evidence="2" id="KW-1185">Reference proteome</keyword>
<name>S3C7Y9_OPHP1</name>